<protein>
    <submittedName>
        <fullName evidence="3">Uncharacterized protein</fullName>
    </submittedName>
</protein>
<name>A0ABM8FFJ8_9GAMM</name>
<sequence length="527" mass="59546">MLVWHWGLVVISALLSVSLVFFVVRYFALKREAQGSTPERAGGDASGVKNDLTMVSESEKQEWLALLKQQRLICTRLLTALPKQDFQGRSALSCWATFLDVETHIIEHSVPNDKALMLLGVFKSLLDRVDRAQEIDALLKSLKVNQSLLNELNKVIQKASDKVFDEVNITSELNDELAELQSALAKEAELDESLTSLRAEMASMCEFLDRLKQHLEEVKAGGENASYVNVLEAFVEEAGESGFLDSVRTELDSKVTSLKELAAYQKTIIEGLKTQVHEAKAGNEGAGKNISAYDVLIVRLEKTLLESGRVVKRLESKLLSLQTIRYNLNIDAIKRDEALKKKKALLEQKKQSASPSMDIYGVIEEERNTMKNIEDLLYQDSFTEASDAYANEQVAKLASLRQMVNESELYVEMLERDLENAHVLHETLEYKLNHPDDVVAVSGSDLDLLASQDLEEVENLKEINDELNEERKRLEAEIYDGRDQSEEALKLQKKIDDLDNKIETVQKKYVEMEERYLTALMAKGDKE</sequence>
<accession>A0ABM8FFJ8</accession>
<dbReference type="Proteomes" id="UP001307608">
    <property type="component" value="Chromosome"/>
</dbReference>
<keyword evidence="2" id="KW-1133">Transmembrane helix</keyword>
<feature type="coiled-coil region" evidence="1">
    <location>
        <begin position="450"/>
        <end position="515"/>
    </location>
</feature>
<keyword evidence="2" id="KW-0472">Membrane</keyword>
<evidence type="ECO:0000313" key="4">
    <source>
        <dbReference type="Proteomes" id="UP001307608"/>
    </source>
</evidence>
<feature type="coiled-coil region" evidence="1">
    <location>
        <begin position="170"/>
        <end position="200"/>
    </location>
</feature>
<reference evidence="3 4" key="1">
    <citation type="submission" date="2023-01" db="EMBL/GenBank/DDBJ databases">
        <title>Complete genome sequence of Marinomonas pontica strain 200518_36.</title>
        <authorList>
            <person name="Ueki S."/>
            <person name="Gajardo G."/>
            <person name="Maruyama F."/>
        </authorList>
    </citation>
    <scope>NUCLEOTIDE SEQUENCE [LARGE SCALE GENOMIC DNA]</scope>
    <source>
        <strain evidence="3 4">200518_36</strain>
    </source>
</reference>
<keyword evidence="2" id="KW-0812">Transmembrane</keyword>
<evidence type="ECO:0000256" key="1">
    <source>
        <dbReference type="SAM" id="Coils"/>
    </source>
</evidence>
<gene>
    <name evidence="3" type="ORF">MACH16_26040</name>
</gene>
<dbReference type="EMBL" id="AP027271">
    <property type="protein sequence ID" value="BDX03856.1"/>
    <property type="molecule type" value="Genomic_DNA"/>
</dbReference>
<keyword evidence="1" id="KW-0175">Coiled coil</keyword>
<dbReference type="RefSeq" id="WP_338268691.1">
    <property type="nucleotide sequence ID" value="NZ_AP027271.1"/>
</dbReference>
<proteinExistence type="predicted"/>
<evidence type="ECO:0000313" key="3">
    <source>
        <dbReference type="EMBL" id="BDX03856.1"/>
    </source>
</evidence>
<feature type="transmembrane region" description="Helical" evidence="2">
    <location>
        <begin position="6"/>
        <end position="28"/>
    </location>
</feature>
<organism evidence="3 4">
    <name type="scientific">Marinomonas pontica</name>
    <dbReference type="NCBI Taxonomy" id="264739"/>
    <lineage>
        <taxon>Bacteria</taxon>
        <taxon>Pseudomonadati</taxon>
        <taxon>Pseudomonadota</taxon>
        <taxon>Gammaproteobacteria</taxon>
        <taxon>Oceanospirillales</taxon>
        <taxon>Oceanospirillaceae</taxon>
        <taxon>Marinomonas</taxon>
    </lineage>
</organism>
<keyword evidence="4" id="KW-1185">Reference proteome</keyword>
<evidence type="ECO:0000256" key="2">
    <source>
        <dbReference type="SAM" id="Phobius"/>
    </source>
</evidence>